<dbReference type="GO" id="GO:0016887">
    <property type="term" value="F:ATP hydrolysis activity"/>
    <property type="evidence" value="ECO:0007669"/>
    <property type="project" value="InterPro"/>
</dbReference>
<feature type="domain" description="P-type ATPase N-terminal" evidence="23">
    <location>
        <begin position="34"/>
        <end position="80"/>
    </location>
</feature>
<comment type="caution">
    <text evidence="22">Lacks conserved residue(s) required for the propagation of feature annotation.</text>
</comment>
<feature type="binding site" evidence="20">
    <location>
        <position position="431"/>
    </location>
    <ligand>
        <name>ATP</name>
        <dbReference type="ChEBI" id="CHEBI:30616"/>
    </ligand>
</feature>
<keyword evidence="8 22" id="KW-0812">Transmembrane</keyword>
<dbReference type="FunFam" id="3.40.50.1000:FF:000010">
    <property type="entry name" value="Phospholipid-transporting ATPase"/>
    <property type="match status" value="1"/>
</dbReference>
<feature type="transmembrane region" description="Helical" evidence="22">
    <location>
        <begin position="917"/>
        <end position="936"/>
    </location>
</feature>
<dbReference type="Ensembl" id="ENSSSCT00025065141.1">
    <property type="protein sequence ID" value="ENSSSCP00025027770.1"/>
    <property type="gene ID" value="ENSSSCG00025041214.1"/>
</dbReference>
<dbReference type="InterPro" id="IPR023299">
    <property type="entry name" value="ATPase_P-typ_cyto_dom_N"/>
</dbReference>
<evidence type="ECO:0000256" key="15">
    <source>
        <dbReference type="ARBA" id="ARBA00023034"/>
    </source>
</evidence>
<dbReference type="PROSITE" id="PS00154">
    <property type="entry name" value="ATPASE_E1_E2"/>
    <property type="match status" value="1"/>
</dbReference>
<evidence type="ECO:0000256" key="6">
    <source>
        <dbReference type="ARBA" id="ARBA00022475"/>
    </source>
</evidence>
<evidence type="ECO:0000256" key="2">
    <source>
        <dbReference type="ARBA" id="ARBA00004141"/>
    </source>
</evidence>
<dbReference type="GO" id="GO:0005886">
    <property type="term" value="C:plasma membrane"/>
    <property type="evidence" value="ECO:0007669"/>
    <property type="project" value="UniProtKB-SubCell"/>
</dbReference>
<dbReference type="SFLD" id="SFLDG00002">
    <property type="entry name" value="C1.7:_P-type_atpase_like"/>
    <property type="match status" value="1"/>
</dbReference>
<feature type="binding site" evidence="21">
    <location>
        <position position="346"/>
    </location>
    <ligand>
        <name>Mg(2+)</name>
        <dbReference type="ChEBI" id="CHEBI:18420"/>
    </ligand>
</feature>
<evidence type="ECO:0000256" key="19">
    <source>
        <dbReference type="PIRSR" id="PIRSR606539-1"/>
    </source>
</evidence>
<keyword evidence="9 21" id="KW-0479">Metal-binding</keyword>
<dbReference type="GO" id="GO:0005524">
    <property type="term" value="F:ATP binding"/>
    <property type="evidence" value="ECO:0007669"/>
    <property type="project" value="UniProtKB-UniRule"/>
</dbReference>
<feature type="binding site" evidence="20">
    <location>
        <position position="494"/>
    </location>
    <ligand>
        <name>ATP</name>
        <dbReference type="ChEBI" id="CHEBI:30616"/>
    </ligand>
</feature>
<dbReference type="GO" id="GO:0005794">
    <property type="term" value="C:Golgi apparatus"/>
    <property type="evidence" value="ECO:0007669"/>
    <property type="project" value="UniProtKB-SubCell"/>
</dbReference>
<evidence type="ECO:0000256" key="12">
    <source>
        <dbReference type="ARBA" id="ARBA00022842"/>
    </source>
</evidence>
<evidence type="ECO:0000256" key="7">
    <source>
        <dbReference type="ARBA" id="ARBA00022553"/>
    </source>
</evidence>
<dbReference type="InterPro" id="IPR018303">
    <property type="entry name" value="ATPase_P-typ_P_site"/>
</dbReference>
<keyword evidence="16 22" id="KW-0472">Membrane</keyword>
<dbReference type="GO" id="GO:0015914">
    <property type="term" value="P:phospholipid transport"/>
    <property type="evidence" value="ECO:0007669"/>
    <property type="project" value="InterPro"/>
</dbReference>
<evidence type="ECO:0000256" key="8">
    <source>
        <dbReference type="ARBA" id="ARBA00022692"/>
    </source>
</evidence>
<evidence type="ECO:0000313" key="26">
    <source>
        <dbReference type="Proteomes" id="UP000694727"/>
    </source>
</evidence>
<comment type="similarity">
    <text evidence="5 22">Belongs to the cation transport ATPase (P-type) (TC 3.A.3) family. Type IV subfamily.</text>
</comment>
<dbReference type="InterPro" id="IPR006539">
    <property type="entry name" value="P-type_ATPase_IV"/>
</dbReference>
<evidence type="ECO:0000256" key="11">
    <source>
        <dbReference type="ARBA" id="ARBA00022840"/>
    </source>
</evidence>
<dbReference type="PRINTS" id="PR00119">
    <property type="entry name" value="CATATPASE"/>
</dbReference>
<dbReference type="AlphaFoldDB" id="A0A8D0S972"/>
<dbReference type="NCBIfam" id="TIGR01494">
    <property type="entry name" value="ATPase_P-type"/>
    <property type="match status" value="1"/>
</dbReference>
<keyword evidence="6" id="KW-1003">Cell membrane</keyword>
<dbReference type="PANTHER" id="PTHR24092">
    <property type="entry name" value="PROBABLE PHOSPHOLIPID-TRANSPORTING ATPASE"/>
    <property type="match status" value="1"/>
</dbReference>
<feature type="binding site" evidence="20">
    <location>
        <position position="607"/>
    </location>
    <ligand>
        <name>ATP</name>
        <dbReference type="ChEBI" id="CHEBI:30616"/>
    </ligand>
</feature>
<evidence type="ECO:0000256" key="3">
    <source>
        <dbReference type="ARBA" id="ARBA00004236"/>
    </source>
</evidence>
<feature type="binding site" evidence="20">
    <location>
        <position position="608"/>
    </location>
    <ligand>
        <name>ATP</name>
        <dbReference type="ChEBI" id="CHEBI:30616"/>
    </ligand>
</feature>
<comment type="cofactor">
    <cofactor evidence="1 21">
        <name>Mg(2+)</name>
        <dbReference type="ChEBI" id="CHEBI:18420"/>
    </cofactor>
</comment>
<dbReference type="Proteomes" id="UP000694727">
    <property type="component" value="Unplaced"/>
</dbReference>
<evidence type="ECO:0000256" key="20">
    <source>
        <dbReference type="PIRSR" id="PIRSR606539-2"/>
    </source>
</evidence>
<dbReference type="Gene3D" id="3.40.1110.10">
    <property type="entry name" value="Calcium-transporting ATPase, cytoplasmic domain N"/>
    <property type="match status" value="1"/>
</dbReference>
<feature type="transmembrane region" description="Helical" evidence="22">
    <location>
        <begin position="260"/>
        <end position="283"/>
    </location>
</feature>
<dbReference type="FunFam" id="2.70.150.10:FF:000021">
    <property type="entry name" value="Phospholipid-transporting ATPase"/>
    <property type="match status" value="1"/>
</dbReference>
<dbReference type="EC" id="7.6.2.1" evidence="22"/>
<dbReference type="SUPFAM" id="SSF81653">
    <property type="entry name" value="Calcium ATPase, transduction domain A"/>
    <property type="match status" value="1"/>
</dbReference>
<comment type="catalytic activity">
    <reaction evidence="17 22">
        <text>ATP + H2O + phospholipidSide 1 = ADP + phosphate + phospholipidSide 2.</text>
        <dbReference type="EC" id="7.6.2.1"/>
    </reaction>
</comment>
<feature type="binding site" evidence="20">
    <location>
        <position position="527"/>
    </location>
    <ligand>
        <name>ATP</name>
        <dbReference type="ChEBI" id="CHEBI:30616"/>
    </ligand>
</feature>
<protein>
    <recommendedName>
        <fullName evidence="22">Phospholipid-transporting ATPase</fullName>
        <ecNumber evidence="22">7.6.2.1</ecNumber>
    </recommendedName>
</protein>
<dbReference type="InterPro" id="IPR001757">
    <property type="entry name" value="P_typ_ATPase"/>
</dbReference>
<evidence type="ECO:0000256" key="22">
    <source>
        <dbReference type="RuleBase" id="RU362033"/>
    </source>
</evidence>
<dbReference type="PANTHER" id="PTHR24092:SF59">
    <property type="entry name" value="PHOSPHOLIPID-TRANSPORTING ATPASE"/>
    <property type="match status" value="1"/>
</dbReference>
<evidence type="ECO:0000256" key="21">
    <source>
        <dbReference type="PIRSR" id="PIRSR606539-3"/>
    </source>
</evidence>
<dbReference type="Gene3D" id="2.70.150.10">
    <property type="entry name" value="Calcium-transporting ATPase, cytoplasmic transduction domain A"/>
    <property type="match status" value="1"/>
</dbReference>
<feature type="domain" description="P-type ATPase C-terminal" evidence="24">
    <location>
        <begin position="750"/>
        <end position="978"/>
    </location>
</feature>
<feature type="binding site" evidence="20">
    <location>
        <position position="348"/>
    </location>
    <ligand>
        <name>ATP</name>
        <dbReference type="ChEBI" id="CHEBI:30616"/>
    </ligand>
</feature>
<proteinExistence type="inferred from homology"/>
<dbReference type="SUPFAM" id="SSF81660">
    <property type="entry name" value="Metal cation-transporting ATPase, ATP-binding domain N"/>
    <property type="match status" value="1"/>
</dbReference>
<feature type="transmembrane region" description="Helical" evidence="22">
    <location>
        <begin position="862"/>
        <end position="880"/>
    </location>
</feature>
<keyword evidence="13 22" id="KW-1278">Translocase</keyword>
<feature type="binding site" evidence="20">
    <location>
        <position position="726"/>
    </location>
    <ligand>
        <name>ATP</name>
        <dbReference type="ChEBI" id="CHEBI:30616"/>
    </ligand>
</feature>
<name>A0A8D0S972_PIG</name>
<evidence type="ECO:0000256" key="9">
    <source>
        <dbReference type="ARBA" id="ARBA00022723"/>
    </source>
</evidence>
<dbReference type="InterPro" id="IPR032630">
    <property type="entry name" value="P_typ_ATPase_c"/>
</dbReference>
<feature type="binding site" evidence="20">
    <location>
        <position position="703"/>
    </location>
    <ligand>
        <name>ATP</name>
        <dbReference type="ChEBI" id="CHEBI:30616"/>
    </ligand>
</feature>
<dbReference type="SFLD" id="SFLDF00027">
    <property type="entry name" value="p-type_atpase"/>
    <property type="match status" value="1"/>
</dbReference>
<feature type="binding site" evidence="20">
    <location>
        <position position="346"/>
    </location>
    <ligand>
        <name>ATP</name>
        <dbReference type="ChEBI" id="CHEBI:30616"/>
    </ligand>
</feature>
<dbReference type="FunFam" id="3.40.1110.10:FF:000126">
    <property type="entry name" value="Phospholipid-transporting ATPase"/>
    <property type="match status" value="1"/>
</dbReference>
<feature type="binding site" evidence="20">
    <location>
        <position position="347"/>
    </location>
    <ligand>
        <name>ATP</name>
        <dbReference type="ChEBI" id="CHEBI:30616"/>
    </ligand>
</feature>
<dbReference type="InterPro" id="IPR023214">
    <property type="entry name" value="HAD_sf"/>
</dbReference>
<feature type="binding site" evidence="20">
    <location>
        <position position="609"/>
    </location>
    <ligand>
        <name>ATP</name>
        <dbReference type="ChEBI" id="CHEBI:30616"/>
    </ligand>
</feature>
<dbReference type="Pfam" id="PF13246">
    <property type="entry name" value="Cation_ATPase"/>
    <property type="match status" value="1"/>
</dbReference>
<comment type="subcellular location">
    <subcellularLocation>
        <location evidence="3">Cell membrane</location>
    </subcellularLocation>
    <subcellularLocation>
        <location evidence="4">Golgi apparatus</location>
    </subcellularLocation>
    <subcellularLocation>
        <location evidence="2 22">Membrane</location>
        <topology evidence="2 22">Multi-pass membrane protein</topology>
    </subcellularLocation>
</comment>
<evidence type="ECO:0000259" key="23">
    <source>
        <dbReference type="Pfam" id="PF16209"/>
    </source>
</evidence>
<feature type="transmembrane region" description="Helical" evidence="22">
    <location>
        <begin position="957"/>
        <end position="976"/>
    </location>
</feature>
<feature type="binding site" evidence="21">
    <location>
        <position position="348"/>
    </location>
    <ligand>
        <name>Mg(2+)</name>
        <dbReference type="ChEBI" id="CHEBI:18420"/>
    </ligand>
</feature>
<evidence type="ECO:0000256" key="18">
    <source>
        <dbReference type="ARBA" id="ARBA00051303"/>
    </source>
</evidence>
<evidence type="ECO:0000259" key="24">
    <source>
        <dbReference type="Pfam" id="PF16212"/>
    </source>
</evidence>
<evidence type="ECO:0000256" key="13">
    <source>
        <dbReference type="ARBA" id="ARBA00022967"/>
    </source>
</evidence>
<evidence type="ECO:0000256" key="14">
    <source>
        <dbReference type="ARBA" id="ARBA00022989"/>
    </source>
</evidence>
<feature type="binding site" evidence="21">
    <location>
        <position position="723"/>
    </location>
    <ligand>
        <name>Mg(2+)</name>
        <dbReference type="ChEBI" id="CHEBI:18420"/>
    </ligand>
</feature>
<dbReference type="InterPro" id="IPR044492">
    <property type="entry name" value="P_typ_ATPase_HD_dom"/>
</dbReference>
<dbReference type="SFLD" id="SFLDS00003">
    <property type="entry name" value="Haloacid_Dehalogenase"/>
    <property type="match status" value="1"/>
</dbReference>
<feature type="active site" description="4-aspartylphosphate intermediate" evidence="19">
    <location>
        <position position="346"/>
    </location>
</feature>
<evidence type="ECO:0000256" key="16">
    <source>
        <dbReference type="ARBA" id="ARBA00023136"/>
    </source>
</evidence>
<evidence type="ECO:0000313" key="25">
    <source>
        <dbReference type="Ensembl" id="ENSSSCP00025027770.1"/>
    </source>
</evidence>
<keyword evidence="12 21" id="KW-0460">Magnesium</keyword>
<reference evidence="25" key="1">
    <citation type="submission" date="2025-08" db="UniProtKB">
        <authorList>
            <consortium name="Ensembl"/>
        </authorList>
    </citation>
    <scope>IDENTIFICATION</scope>
</reference>
<keyword evidence="14 22" id="KW-1133">Transmembrane helix</keyword>
<dbReference type="Gene3D" id="3.40.50.1000">
    <property type="entry name" value="HAD superfamily/HAD-like"/>
    <property type="match status" value="1"/>
</dbReference>
<dbReference type="GO" id="GO:0000287">
    <property type="term" value="F:magnesium ion binding"/>
    <property type="evidence" value="ECO:0007669"/>
    <property type="project" value="UniProtKB-UniRule"/>
</dbReference>
<evidence type="ECO:0000256" key="4">
    <source>
        <dbReference type="ARBA" id="ARBA00004555"/>
    </source>
</evidence>
<keyword evidence="11 20" id="KW-0067">ATP-binding</keyword>
<keyword evidence="10 20" id="KW-0547">Nucleotide-binding</keyword>
<accession>A0A8D0S972</accession>
<dbReference type="NCBIfam" id="TIGR01652">
    <property type="entry name" value="ATPase-Plipid"/>
    <property type="match status" value="1"/>
</dbReference>
<dbReference type="Pfam" id="PF16209">
    <property type="entry name" value="PhoLip_ATPase_N"/>
    <property type="match status" value="1"/>
</dbReference>
<dbReference type="SUPFAM" id="SSF81665">
    <property type="entry name" value="Calcium ATPase, transmembrane domain M"/>
    <property type="match status" value="1"/>
</dbReference>
<comment type="catalytic activity">
    <reaction evidence="18">
        <text>a 1,2-diacyl-sn-glycero-3-phospho-L-serine(out) + ATP + H2O = a 1,2-diacyl-sn-glycero-3-phospho-L-serine(in) + ADP + phosphate + H(+)</text>
        <dbReference type="Rhea" id="RHEA:38567"/>
        <dbReference type="ChEBI" id="CHEBI:15377"/>
        <dbReference type="ChEBI" id="CHEBI:15378"/>
        <dbReference type="ChEBI" id="CHEBI:30616"/>
        <dbReference type="ChEBI" id="CHEBI:43474"/>
        <dbReference type="ChEBI" id="CHEBI:57262"/>
        <dbReference type="ChEBI" id="CHEBI:456216"/>
    </reaction>
    <physiologicalReaction direction="left-to-right" evidence="18">
        <dbReference type="Rhea" id="RHEA:38568"/>
    </physiologicalReaction>
</comment>
<dbReference type="SUPFAM" id="SSF56784">
    <property type="entry name" value="HAD-like"/>
    <property type="match status" value="1"/>
</dbReference>
<dbReference type="GO" id="GO:0140326">
    <property type="term" value="F:ATPase-coupled intramembrane lipid transporter activity"/>
    <property type="evidence" value="ECO:0007669"/>
    <property type="project" value="UniProtKB-EC"/>
</dbReference>
<dbReference type="InterPro" id="IPR023298">
    <property type="entry name" value="ATPase_P-typ_TM_dom_sf"/>
</dbReference>
<dbReference type="InterPro" id="IPR008250">
    <property type="entry name" value="ATPase_P-typ_transduc_dom_A_sf"/>
</dbReference>
<evidence type="ECO:0000256" key="5">
    <source>
        <dbReference type="ARBA" id="ARBA00008109"/>
    </source>
</evidence>
<sequence>VFGDNKCCEKDKISLEKGHHFKTLLYPLLVFSDTAKYSLWSFLPRYLYLQFSKAANAFFLFITILQQIPDVSPTGKYTTLLPLLIILVISGIKEIVEDYVSLLLLNAPNPTALGVNVGDIVKATDGQFLPADVVLISSSQPQATCYVATSNLDGETNLKIRQALLETAEIQTEKQLSSLSGKIECEGPNCHFNNFIGTLYLNGKSPVSIGPDQVLLRGTQLKNTDWIFGIVVYTGFETKFMQNAVQSPLKRSRVEKVTNVQILVLFLMLLVMALVSCVGAAFWNGTYGENTWYIGKKGKRQSHFRNKETKVYFDEDMHYERNDVYAMARTSSLNEELGQVKYLFSDKTGTLTCNIMTFKKCTIAGIIYGDRPCPITESSEFSDPKLLENFEEDHPTKEYIKEFLFLLSVCHTVVPERDGNNISYQASSPDEAALVKGAKKLGFVFTARTPYSVTIEAVSSTLCAFQGLVCTCSNRKRMSVIVRTPTGQLRLYCKGADSVIYERLSEDSLFVKETLTHLESFAREGLRTLCIAYIDLTELEYQQWLAMYEEVCTVVQDRAQSLEHCYDTIEKKFLLLGATAIEDRLQARVPETIANLLKANIRIWLLTGDKEETAVNIAYSCKLLSGHMLHIQLNANSLEATQQMIDQNCQDLGALLGKENDLALIIDGKTLKHALHFEVKKSFLNLALSCRAVLCCRLSPLQKAEIVDLVKSHVRAITLAIGDGANDVGMIQTAHVGVGISGNEGMQATNNSDYAIAQFSHLEKLLLVHGAWSYFRVTKCVLYCFYKNVVLYIIELWFAFVNGFSGQILFERWCISLYNVIFTSLPTITLGIFEQCCSQESLLRYPQLYTISQTGDIFNIKVLWIQCINAFVHSFILFWLPTKMLKHGNSFIVSNICQRACYSVSMMFFFLQFSHLAIWGSILIWLVFFTVYSFFWPTIPISPEMTGQASMVLACPYFWLGFFLVPIVCLIQNVIWKSNTCSRTLLEVVREMESSRGQELDCSGEFEFLLPACSLYALCALTASLCFALAGGYAFSQVEHAVISQEELVRSYDTTKSKTRRTFSTAFSESIFE</sequence>
<evidence type="ECO:0000256" key="17">
    <source>
        <dbReference type="ARBA" id="ARBA00034036"/>
    </source>
</evidence>
<organism evidence="25 26">
    <name type="scientific">Sus scrofa</name>
    <name type="common">Pig</name>
    <dbReference type="NCBI Taxonomy" id="9823"/>
    <lineage>
        <taxon>Eukaryota</taxon>
        <taxon>Metazoa</taxon>
        <taxon>Chordata</taxon>
        <taxon>Craniata</taxon>
        <taxon>Vertebrata</taxon>
        <taxon>Euteleostomi</taxon>
        <taxon>Mammalia</taxon>
        <taxon>Eutheria</taxon>
        <taxon>Laurasiatheria</taxon>
        <taxon>Artiodactyla</taxon>
        <taxon>Suina</taxon>
        <taxon>Suidae</taxon>
        <taxon>Sus</taxon>
    </lineage>
</organism>
<feature type="binding site" evidence="21">
    <location>
        <position position="727"/>
    </location>
    <ligand>
        <name>Mg(2+)</name>
        <dbReference type="ChEBI" id="CHEBI:18420"/>
    </ligand>
</feature>
<dbReference type="InterPro" id="IPR036412">
    <property type="entry name" value="HAD-like_sf"/>
</dbReference>
<keyword evidence="7" id="KW-0597">Phosphoprotein</keyword>
<dbReference type="InterPro" id="IPR032631">
    <property type="entry name" value="P-type_ATPase_N"/>
</dbReference>
<keyword evidence="15" id="KW-0333">Golgi apparatus</keyword>
<feature type="binding site" evidence="20">
    <location>
        <position position="727"/>
    </location>
    <ligand>
        <name>ATP</name>
        <dbReference type="ChEBI" id="CHEBI:30616"/>
    </ligand>
</feature>
<evidence type="ECO:0000256" key="1">
    <source>
        <dbReference type="ARBA" id="ARBA00001946"/>
    </source>
</evidence>
<dbReference type="Pfam" id="PF16212">
    <property type="entry name" value="PhoLip_ATPase_C"/>
    <property type="match status" value="1"/>
</dbReference>
<feature type="binding site" evidence="20">
    <location>
        <position position="697"/>
    </location>
    <ligand>
        <name>ATP</name>
        <dbReference type="ChEBI" id="CHEBI:30616"/>
    </ligand>
</feature>
<evidence type="ECO:0000256" key="10">
    <source>
        <dbReference type="ARBA" id="ARBA00022741"/>
    </source>
</evidence>